<evidence type="ECO:0008006" key="3">
    <source>
        <dbReference type="Google" id="ProtNLM"/>
    </source>
</evidence>
<gene>
    <name evidence="1" type="ORF">MiSe_84960</name>
</gene>
<dbReference type="AlphaFoldDB" id="A0AAV3XPN8"/>
<comment type="caution">
    <text evidence="1">The sequence shown here is derived from an EMBL/GenBank/DDBJ whole genome shotgun (WGS) entry which is preliminary data.</text>
</comment>
<dbReference type="RefSeq" id="WP_226592721.1">
    <property type="nucleotide sequence ID" value="NZ_BLAY01000241.1"/>
</dbReference>
<evidence type="ECO:0000313" key="1">
    <source>
        <dbReference type="EMBL" id="GET43671.1"/>
    </source>
</evidence>
<dbReference type="PANTHER" id="PTHR11102:SF160">
    <property type="entry name" value="ERAD-ASSOCIATED E3 UBIQUITIN-PROTEIN LIGASE COMPONENT HRD3"/>
    <property type="match status" value="1"/>
</dbReference>
<dbReference type="InterPro" id="IPR050767">
    <property type="entry name" value="Sel1_AlgK"/>
</dbReference>
<dbReference type="SUPFAM" id="SSF81901">
    <property type="entry name" value="HCP-like"/>
    <property type="match status" value="1"/>
</dbReference>
<protein>
    <recommendedName>
        <fullName evidence="3">Sel1 repeat family protein</fullName>
    </recommendedName>
</protein>
<dbReference type="Pfam" id="PF08238">
    <property type="entry name" value="Sel1"/>
    <property type="match status" value="3"/>
</dbReference>
<sequence>MENLLLEGIAAFDRKDYHKAMEILKPLALAGNSEAQCLVGNMYHLGLGVDVDISEAIAWYTKSSEQGYGVASNNLGAIYASSPERATKWYLNAKKQGFSHAPSH</sequence>
<dbReference type="InterPro" id="IPR011990">
    <property type="entry name" value="TPR-like_helical_dom_sf"/>
</dbReference>
<dbReference type="EMBL" id="BLAY01000241">
    <property type="protein sequence ID" value="GET43671.1"/>
    <property type="molecule type" value="Genomic_DNA"/>
</dbReference>
<reference evidence="1" key="1">
    <citation type="submission" date="2019-10" db="EMBL/GenBank/DDBJ databases">
        <title>Draft genome sequece of Microseira wollei NIES-4236.</title>
        <authorList>
            <person name="Yamaguchi H."/>
            <person name="Suzuki S."/>
            <person name="Kawachi M."/>
        </authorList>
    </citation>
    <scope>NUCLEOTIDE SEQUENCE</scope>
    <source>
        <strain evidence="1">NIES-4236</strain>
    </source>
</reference>
<accession>A0AAV3XPN8</accession>
<dbReference type="InterPro" id="IPR006597">
    <property type="entry name" value="Sel1-like"/>
</dbReference>
<dbReference type="PANTHER" id="PTHR11102">
    <property type="entry name" value="SEL-1-LIKE PROTEIN"/>
    <property type="match status" value="1"/>
</dbReference>
<name>A0AAV3XPN8_9CYAN</name>
<organism evidence="1 2">
    <name type="scientific">Microseira wollei NIES-4236</name>
    <dbReference type="NCBI Taxonomy" id="2530354"/>
    <lineage>
        <taxon>Bacteria</taxon>
        <taxon>Bacillati</taxon>
        <taxon>Cyanobacteriota</taxon>
        <taxon>Cyanophyceae</taxon>
        <taxon>Oscillatoriophycideae</taxon>
        <taxon>Aerosakkonematales</taxon>
        <taxon>Aerosakkonemataceae</taxon>
        <taxon>Microseira</taxon>
    </lineage>
</organism>
<keyword evidence="2" id="KW-1185">Reference proteome</keyword>
<dbReference type="SMART" id="SM00671">
    <property type="entry name" value="SEL1"/>
    <property type="match status" value="2"/>
</dbReference>
<dbReference type="Proteomes" id="UP001050975">
    <property type="component" value="Unassembled WGS sequence"/>
</dbReference>
<dbReference type="Gene3D" id="1.25.40.10">
    <property type="entry name" value="Tetratricopeptide repeat domain"/>
    <property type="match status" value="1"/>
</dbReference>
<proteinExistence type="predicted"/>
<evidence type="ECO:0000313" key="2">
    <source>
        <dbReference type="Proteomes" id="UP001050975"/>
    </source>
</evidence>